<evidence type="ECO:0000313" key="2">
    <source>
        <dbReference type="EMBL" id="GGP23154.1"/>
    </source>
</evidence>
<organism evidence="2 3">
    <name type="scientific">Silvimonas iriomotensis</name>
    <dbReference type="NCBI Taxonomy" id="449662"/>
    <lineage>
        <taxon>Bacteria</taxon>
        <taxon>Pseudomonadati</taxon>
        <taxon>Pseudomonadota</taxon>
        <taxon>Betaproteobacteria</taxon>
        <taxon>Neisseriales</taxon>
        <taxon>Chitinibacteraceae</taxon>
        <taxon>Silvimonas</taxon>
    </lineage>
</organism>
<gene>
    <name evidence="2" type="ORF">GCM10010970_31540</name>
</gene>
<sequence length="108" mass="11596">MVTVTTLVPRMDTTDPVHLKPLVAVVDCWLLYTANELTAEPSEAVPLLAVQPAAAVIALAPPHSRINTPRASQLLNLILRSLSRLRAGRHTHQRADHGGLAQTGIGLE</sequence>
<protein>
    <submittedName>
        <fullName evidence="2">Uncharacterized protein</fullName>
    </submittedName>
</protein>
<accession>A0ABQ2PD19</accession>
<keyword evidence="3" id="KW-1185">Reference proteome</keyword>
<proteinExistence type="predicted"/>
<dbReference type="Proteomes" id="UP000637267">
    <property type="component" value="Unassembled WGS sequence"/>
</dbReference>
<name>A0ABQ2PD19_9NEIS</name>
<feature type="region of interest" description="Disordered" evidence="1">
    <location>
        <begin position="89"/>
        <end position="108"/>
    </location>
</feature>
<comment type="caution">
    <text evidence="2">The sequence shown here is derived from an EMBL/GenBank/DDBJ whole genome shotgun (WGS) entry which is preliminary data.</text>
</comment>
<evidence type="ECO:0000256" key="1">
    <source>
        <dbReference type="SAM" id="MobiDB-lite"/>
    </source>
</evidence>
<evidence type="ECO:0000313" key="3">
    <source>
        <dbReference type="Proteomes" id="UP000637267"/>
    </source>
</evidence>
<dbReference type="EMBL" id="BMLX01000004">
    <property type="protein sequence ID" value="GGP23154.1"/>
    <property type="molecule type" value="Genomic_DNA"/>
</dbReference>
<reference evidence="3" key="1">
    <citation type="journal article" date="2019" name="Int. J. Syst. Evol. Microbiol.">
        <title>The Global Catalogue of Microorganisms (GCM) 10K type strain sequencing project: providing services to taxonomists for standard genome sequencing and annotation.</title>
        <authorList>
            <consortium name="The Broad Institute Genomics Platform"/>
            <consortium name="The Broad Institute Genome Sequencing Center for Infectious Disease"/>
            <person name="Wu L."/>
            <person name="Ma J."/>
        </authorList>
    </citation>
    <scope>NUCLEOTIDE SEQUENCE [LARGE SCALE GENOMIC DNA]</scope>
    <source>
        <strain evidence="3">CGMCC 1.8859</strain>
    </source>
</reference>